<dbReference type="AlphaFoldDB" id="A0A3S3NWH6"/>
<dbReference type="InterPro" id="IPR036116">
    <property type="entry name" value="FN3_sf"/>
</dbReference>
<feature type="domain" description="Ig-like" evidence="6">
    <location>
        <begin position="157"/>
        <end position="245"/>
    </location>
</feature>
<dbReference type="InterPro" id="IPR003961">
    <property type="entry name" value="FN3_dom"/>
</dbReference>
<dbReference type="InterPro" id="IPR013098">
    <property type="entry name" value="Ig_I-set"/>
</dbReference>
<evidence type="ECO:0000256" key="3">
    <source>
        <dbReference type="ARBA" id="ARBA00023157"/>
    </source>
</evidence>
<dbReference type="SUPFAM" id="SSF49265">
    <property type="entry name" value="Fibronectin type III"/>
    <property type="match status" value="1"/>
</dbReference>
<sequence length="423" mass="48851">MLKVIRFLLFLCFFDNLVNAADYNRFFTFNETKFKIIDVKVTHKNANKLCQIFENFELATWRSEDESFFETIKLFFGSNETAFWVNSVASTHSSGCFPKPLITWVFNNHILKEKSRDFVFFKENVTKFDSGVYECRVEYGIGEPIKKLFNVHVNYGPSIKARFKKLSLQSNVNLTLRCHYDGYPKPIVWWTKGENEPLNLTQMESKRGKFYENSVQIEILEAKLNIGDYSCHAKNDFGEASAALTLVAVPPIAPEIIAYRPIGTEFVVQLYEHKWRNNLLVAPILKYLVQLKEANETQFSDYFLSPSNNSILNISNFVKYNKEYDIRVKVQNEFGWSNFSNTLNFRTPFVCGQTVKSGRDYDYMVSHEKFGLENHSDNFECSSLVVAKEGSAVCVGYTLNCDLPNVTAFDGENEYANVFKKFS</sequence>
<reference evidence="8 11" key="1">
    <citation type="journal article" date="2018" name="Gigascience">
        <title>Genomes of trombidid mites reveal novel predicted allergens and laterally-transferred genes associated with secondary metabolism.</title>
        <authorList>
            <person name="Dong X."/>
            <person name="Chaisiri K."/>
            <person name="Xia D."/>
            <person name="Armstrong S.D."/>
            <person name="Fang Y."/>
            <person name="Donnelly M.J."/>
            <person name="Kadowaki T."/>
            <person name="McGarry J.W."/>
            <person name="Darby A.C."/>
            <person name="Makepeace B.L."/>
        </authorList>
    </citation>
    <scope>NUCLEOTIDE SEQUENCE [LARGE SCALE GENOMIC DNA]</scope>
    <source>
        <strain evidence="8">UoL-WK</strain>
    </source>
</reference>
<dbReference type="InterPro" id="IPR003599">
    <property type="entry name" value="Ig_sub"/>
</dbReference>
<dbReference type="SMART" id="SM00409">
    <property type="entry name" value="IG"/>
    <property type="match status" value="2"/>
</dbReference>
<dbReference type="SUPFAM" id="SSF48726">
    <property type="entry name" value="Immunoglobulin"/>
    <property type="match status" value="2"/>
</dbReference>
<dbReference type="OrthoDB" id="6159398at2759"/>
<dbReference type="PROSITE" id="PS50853">
    <property type="entry name" value="FN3"/>
    <property type="match status" value="1"/>
</dbReference>
<evidence type="ECO:0000259" key="7">
    <source>
        <dbReference type="PROSITE" id="PS50853"/>
    </source>
</evidence>
<dbReference type="GO" id="GO:0005886">
    <property type="term" value="C:plasma membrane"/>
    <property type="evidence" value="ECO:0007669"/>
    <property type="project" value="TreeGrafter"/>
</dbReference>
<dbReference type="InterPro" id="IPR036179">
    <property type="entry name" value="Ig-like_dom_sf"/>
</dbReference>
<evidence type="ECO:0000256" key="1">
    <source>
        <dbReference type="ARBA" id="ARBA00022729"/>
    </source>
</evidence>
<organism evidence="8 11">
    <name type="scientific">Dinothrombium tinctorium</name>
    <dbReference type="NCBI Taxonomy" id="1965070"/>
    <lineage>
        <taxon>Eukaryota</taxon>
        <taxon>Metazoa</taxon>
        <taxon>Ecdysozoa</taxon>
        <taxon>Arthropoda</taxon>
        <taxon>Chelicerata</taxon>
        <taxon>Arachnida</taxon>
        <taxon>Acari</taxon>
        <taxon>Acariformes</taxon>
        <taxon>Trombidiformes</taxon>
        <taxon>Prostigmata</taxon>
        <taxon>Anystina</taxon>
        <taxon>Parasitengona</taxon>
        <taxon>Trombidioidea</taxon>
        <taxon>Trombidiidae</taxon>
        <taxon>Dinothrombium</taxon>
    </lineage>
</organism>
<dbReference type="GO" id="GO:0008046">
    <property type="term" value="F:axon guidance receptor activity"/>
    <property type="evidence" value="ECO:0007669"/>
    <property type="project" value="TreeGrafter"/>
</dbReference>
<dbReference type="InterPro" id="IPR003598">
    <property type="entry name" value="Ig_sub2"/>
</dbReference>
<proteinExistence type="predicted"/>
<dbReference type="CDD" id="cd00096">
    <property type="entry name" value="Ig"/>
    <property type="match status" value="1"/>
</dbReference>
<dbReference type="Pfam" id="PF07679">
    <property type="entry name" value="I-set"/>
    <property type="match status" value="1"/>
</dbReference>
<accession>A0A3S3NWH6</accession>
<dbReference type="PANTHER" id="PTHR45080">
    <property type="entry name" value="CONTACTIN 5"/>
    <property type="match status" value="1"/>
</dbReference>
<dbReference type="SMART" id="SM00408">
    <property type="entry name" value="IGc2"/>
    <property type="match status" value="2"/>
</dbReference>
<evidence type="ECO:0000256" key="4">
    <source>
        <dbReference type="ARBA" id="ARBA00023319"/>
    </source>
</evidence>
<dbReference type="EMBL" id="NCKU01001792">
    <property type="protein sequence ID" value="RWS11242.1"/>
    <property type="molecule type" value="Genomic_DNA"/>
</dbReference>
<evidence type="ECO:0000256" key="2">
    <source>
        <dbReference type="ARBA" id="ARBA00022737"/>
    </source>
</evidence>
<dbReference type="InterPro" id="IPR007110">
    <property type="entry name" value="Ig-like_dom"/>
</dbReference>
<evidence type="ECO:0000313" key="9">
    <source>
        <dbReference type="EMBL" id="RWS11242.1"/>
    </source>
</evidence>
<keyword evidence="3" id="KW-1015">Disulfide bond</keyword>
<dbReference type="PANTHER" id="PTHR45080:SF8">
    <property type="entry name" value="IG-LIKE DOMAIN-CONTAINING PROTEIN"/>
    <property type="match status" value="1"/>
</dbReference>
<dbReference type="Gene3D" id="2.60.40.10">
    <property type="entry name" value="Immunoglobulins"/>
    <property type="match status" value="3"/>
</dbReference>
<evidence type="ECO:0000313" key="8">
    <source>
        <dbReference type="EMBL" id="RWS10483.1"/>
    </source>
</evidence>
<dbReference type="InterPro" id="IPR050958">
    <property type="entry name" value="Cell_Adh-Cytoskel_Orgn"/>
</dbReference>
<evidence type="ECO:0000259" key="6">
    <source>
        <dbReference type="PROSITE" id="PS50835"/>
    </source>
</evidence>
<dbReference type="GO" id="GO:0007156">
    <property type="term" value="P:homophilic cell adhesion via plasma membrane adhesion molecules"/>
    <property type="evidence" value="ECO:0007669"/>
    <property type="project" value="TreeGrafter"/>
</dbReference>
<feature type="signal peptide" evidence="5">
    <location>
        <begin position="1"/>
        <end position="20"/>
    </location>
</feature>
<dbReference type="EMBL" id="NCKU01002079">
    <property type="protein sequence ID" value="RWS10483.1"/>
    <property type="molecule type" value="Genomic_DNA"/>
</dbReference>
<evidence type="ECO:0000313" key="11">
    <source>
        <dbReference type="Proteomes" id="UP000285301"/>
    </source>
</evidence>
<keyword evidence="11" id="KW-1185">Reference proteome</keyword>
<keyword evidence="1 5" id="KW-0732">Signal</keyword>
<reference evidence="8" key="2">
    <citation type="submission" date="2018-11" db="EMBL/GenBank/DDBJ databases">
        <title>Trombidioid mite genomics.</title>
        <authorList>
            <person name="Dong X."/>
        </authorList>
    </citation>
    <scope>NUCLEOTIDE SEQUENCE</scope>
    <source>
        <strain evidence="8">UoL-WK</strain>
    </source>
</reference>
<gene>
    <name evidence="10" type="ORF">B4U79_04550</name>
    <name evidence="9" type="ORF">B4U79_04602</name>
    <name evidence="8" type="ORF">B4U79_13115</name>
</gene>
<keyword evidence="2" id="KW-0677">Repeat</keyword>
<feature type="chain" id="PRO_5036094738" evidence="5">
    <location>
        <begin position="21"/>
        <end position="423"/>
    </location>
</feature>
<name>A0A3S3NWH6_9ACAR</name>
<evidence type="ECO:0000256" key="5">
    <source>
        <dbReference type="SAM" id="SignalP"/>
    </source>
</evidence>
<keyword evidence="4" id="KW-0393">Immunoglobulin domain</keyword>
<dbReference type="Proteomes" id="UP000285301">
    <property type="component" value="Unassembled WGS sequence"/>
</dbReference>
<protein>
    <submittedName>
        <fullName evidence="8">Lachesin-like protein</fullName>
    </submittedName>
</protein>
<dbReference type="PROSITE" id="PS50835">
    <property type="entry name" value="IG_LIKE"/>
    <property type="match status" value="1"/>
</dbReference>
<evidence type="ECO:0000313" key="10">
    <source>
        <dbReference type="EMBL" id="RWS11271.1"/>
    </source>
</evidence>
<dbReference type="GO" id="GO:0043025">
    <property type="term" value="C:neuronal cell body"/>
    <property type="evidence" value="ECO:0007669"/>
    <property type="project" value="TreeGrafter"/>
</dbReference>
<dbReference type="GO" id="GO:0050808">
    <property type="term" value="P:synapse organization"/>
    <property type="evidence" value="ECO:0007669"/>
    <property type="project" value="TreeGrafter"/>
</dbReference>
<dbReference type="EMBL" id="NCKU01001784">
    <property type="protein sequence ID" value="RWS11271.1"/>
    <property type="molecule type" value="Genomic_DNA"/>
</dbReference>
<dbReference type="GO" id="GO:0030424">
    <property type="term" value="C:axon"/>
    <property type="evidence" value="ECO:0007669"/>
    <property type="project" value="TreeGrafter"/>
</dbReference>
<feature type="domain" description="Fibronectin type-III" evidence="7">
    <location>
        <begin position="250"/>
        <end position="350"/>
    </location>
</feature>
<dbReference type="InterPro" id="IPR013783">
    <property type="entry name" value="Ig-like_fold"/>
</dbReference>
<dbReference type="CDD" id="cd00063">
    <property type="entry name" value="FN3"/>
    <property type="match status" value="1"/>
</dbReference>
<comment type="caution">
    <text evidence="8">The sequence shown here is derived from an EMBL/GenBank/DDBJ whole genome shotgun (WGS) entry which is preliminary data.</text>
</comment>
<dbReference type="STRING" id="1965070.A0A3S3NWH6"/>